<evidence type="ECO:0000313" key="1">
    <source>
        <dbReference type="EMBL" id="KHN32590.1"/>
    </source>
</evidence>
<reference evidence="1" key="1">
    <citation type="submission" date="2014-07" db="EMBL/GenBank/DDBJ databases">
        <title>Identification of a novel salt tolerance gene in wild soybean by whole-genome sequencing.</title>
        <authorList>
            <person name="Lam H.-M."/>
            <person name="Qi X."/>
            <person name="Li M.-W."/>
            <person name="Liu X."/>
            <person name="Xie M."/>
            <person name="Ni M."/>
            <person name="Xu X."/>
        </authorList>
    </citation>
    <scope>NUCLEOTIDE SEQUENCE [LARGE SCALE GENOMIC DNA]</scope>
    <source>
        <tissue evidence="1">Root</tissue>
    </source>
</reference>
<dbReference type="Pfam" id="PF03140">
    <property type="entry name" value="DUF247"/>
    <property type="match status" value="1"/>
</dbReference>
<dbReference type="PANTHER" id="PTHR31170:SF9">
    <property type="entry name" value="PROTEIN, PUTATIVE (DUF247)-RELATED"/>
    <property type="match status" value="1"/>
</dbReference>
<organism evidence="1">
    <name type="scientific">Glycine soja</name>
    <name type="common">Wild soybean</name>
    <dbReference type="NCBI Taxonomy" id="3848"/>
    <lineage>
        <taxon>Eukaryota</taxon>
        <taxon>Viridiplantae</taxon>
        <taxon>Streptophyta</taxon>
        <taxon>Embryophyta</taxon>
        <taxon>Tracheophyta</taxon>
        <taxon>Spermatophyta</taxon>
        <taxon>Magnoliopsida</taxon>
        <taxon>eudicotyledons</taxon>
        <taxon>Gunneridae</taxon>
        <taxon>Pentapetalae</taxon>
        <taxon>rosids</taxon>
        <taxon>fabids</taxon>
        <taxon>Fabales</taxon>
        <taxon>Fabaceae</taxon>
        <taxon>Papilionoideae</taxon>
        <taxon>50 kb inversion clade</taxon>
        <taxon>NPAAA clade</taxon>
        <taxon>indigoferoid/millettioid clade</taxon>
        <taxon>Phaseoleae</taxon>
        <taxon>Glycine</taxon>
        <taxon>Glycine subgen. Soja</taxon>
    </lineage>
</organism>
<proteinExistence type="predicted"/>
<dbReference type="Proteomes" id="UP000053555">
    <property type="component" value="Unassembled WGS sequence"/>
</dbReference>
<name>A0A0B2RH51_GLYSO</name>
<dbReference type="AlphaFoldDB" id="A0A0B2RH51"/>
<dbReference type="InterPro" id="IPR004158">
    <property type="entry name" value="DUF247_pln"/>
</dbReference>
<accession>A0A0B2RH51</accession>
<gene>
    <name evidence="1" type="ORF">glysoja_042990</name>
</gene>
<protein>
    <submittedName>
        <fullName evidence="1">Uncharacterized protein</fullName>
    </submittedName>
</protein>
<sequence length="94" mass="10693">MKLMNIVVYEQCDCPSSPYITEYIKIIDFLINTGKDVNILVEKKIIVNLLGDDDALATMVNNLCSNITMIHINSEYRSLCYQLNGFFGNPLDKI</sequence>
<dbReference type="EMBL" id="KN650000">
    <property type="protein sequence ID" value="KHN32590.1"/>
    <property type="molecule type" value="Genomic_DNA"/>
</dbReference>
<dbReference type="PANTHER" id="PTHR31170">
    <property type="entry name" value="BNAC04G53230D PROTEIN"/>
    <property type="match status" value="1"/>
</dbReference>